<dbReference type="Pfam" id="PF01047">
    <property type="entry name" value="MarR"/>
    <property type="match status" value="1"/>
</dbReference>
<dbReference type="InterPro" id="IPR023187">
    <property type="entry name" value="Tscrpt_reg_MarR-type_CS"/>
</dbReference>
<dbReference type="PROSITE" id="PS01117">
    <property type="entry name" value="HTH_MARR_1"/>
    <property type="match status" value="1"/>
</dbReference>
<dbReference type="InterPro" id="IPR039422">
    <property type="entry name" value="MarR/SlyA-like"/>
</dbReference>
<keyword evidence="6" id="KW-1185">Reference proteome</keyword>
<evidence type="ECO:0000256" key="2">
    <source>
        <dbReference type="ARBA" id="ARBA00023125"/>
    </source>
</evidence>
<dbReference type="Gene3D" id="1.10.10.10">
    <property type="entry name" value="Winged helix-like DNA-binding domain superfamily/Winged helix DNA-binding domain"/>
    <property type="match status" value="1"/>
</dbReference>
<dbReference type="InterPro" id="IPR000835">
    <property type="entry name" value="HTH_MarR-typ"/>
</dbReference>
<organism evidence="5 6">
    <name type="scientific">Micromonospora echinaurantiaca</name>
    <dbReference type="NCBI Taxonomy" id="47857"/>
    <lineage>
        <taxon>Bacteria</taxon>
        <taxon>Bacillati</taxon>
        <taxon>Actinomycetota</taxon>
        <taxon>Actinomycetes</taxon>
        <taxon>Micromonosporales</taxon>
        <taxon>Micromonosporaceae</taxon>
        <taxon>Micromonospora</taxon>
    </lineage>
</organism>
<evidence type="ECO:0000313" key="6">
    <source>
        <dbReference type="Proteomes" id="UP000198217"/>
    </source>
</evidence>
<dbReference type="GO" id="GO:0003700">
    <property type="term" value="F:DNA-binding transcription factor activity"/>
    <property type="evidence" value="ECO:0007669"/>
    <property type="project" value="InterPro"/>
</dbReference>
<dbReference type="AlphaFoldDB" id="A0A1C5JQ80"/>
<dbReference type="SUPFAM" id="SSF46785">
    <property type="entry name" value="Winged helix' DNA-binding domain"/>
    <property type="match status" value="1"/>
</dbReference>
<accession>A0A1C5JQ80</accession>
<dbReference type="Proteomes" id="UP000198217">
    <property type="component" value="Chromosome I"/>
</dbReference>
<dbReference type="PANTHER" id="PTHR33164">
    <property type="entry name" value="TRANSCRIPTIONAL REGULATOR, MARR FAMILY"/>
    <property type="match status" value="1"/>
</dbReference>
<keyword evidence="1" id="KW-0805">Transcription regulation</keyword>
<dbReference type="EMBL" id="LT607750">
    <property type="protein sequence ID" value="SCG72732.1"/>
    <property type="molecule type" value="Genomic_DNA"/>
</dbReference>
<dbReference type="InterPro" id="IPR036388">
    <property type="entry name" value="WH-like_DNA-bd_sf"/>
</dbReference>
<dbReference type="InterPro" id="IPR036390">
    <property type="entry name" value="WH_DNA-bd_sf"/>
</dbReference>
<dbReference type="GO" id="GO:0006950">
    <property type="term" value="P:response to stress"/>
    <property type="evidence" value="ECO:0007669"/>
    <property type="project" value="TreeGrafter"/>
</dbReference>
<feature type="domain" description="HTH marR-type" evidence="4">
    <location>
        <begin position="4"/>
        <end position="143"/>
    </location>
</feature>
<evidence type="ECO:0000256" key="1">
    <source>
        <dbReference type="ARBA" id="ARBA00023015"/>
    </source>
</evidence>
<keyword evidence="3" id="KW-0804">Transcription</keyword>
<dbReference type="RefSeq" id="WP_088995766.1">
    <property type="nucleotide sequence ID" value="NZ_LT607750.1"/>
</dbReference>
<proteinExistence type="predicted"/>
<dbReference type="GO" id="GO:0003677">
    <property type="term" value="F:DNA binding"/>
    <property type="evidence" value="ECO:0007669"/>
    <property type="project" value="UniProtKB-KW"/>
</dbReference>
<keyword evidence="2 5" id="KW-0238">DNA-binding</keyword>
<dbReference type="PANTHER" id="PTHR33164:SF43">
    <property type="entry name" value="HTH-TYPE TRANSCRIPTIONAL REPRESSOR YETL"/>
    <property type="match status" value="1"/>
</dbReference>
<dbReference type="SMART" id="SM00347">
    <property type="entry name" value="HTH_MARR"/>
    <property type="match status" value="1"/>
</dbReference>
<evidence type="ECO:0000313" key="5">
    <source>
        <dbReference type="EMBL" id="SCG72732.1"/>
    </source>
</evidence>
<dbReference type="PROSITE" id="PS50995">
    <property type="entry name" value="HTH_MARR_2"/>
    <property type="match status" value="1"/>
</dbReference>
<protein>
    <submittedName>
        <fullName evidence="5">DNA-binding transcriptional regulator, MarR family</fullName>
    </submittedName>
</protein>
<gene>
    <name evidence="5" type="ORF">GA0070609_4745</name>
</gene>
<sequence length="155" mass="16997">MPGADRLTTALDRVLELVVVLSDDMSRGLAREGLTTSRATLLWELRRNGPATQRDLADALGVAPRTVTGLVDGLVDTGFVTREPHPTDRRAFLVTFTEHGARTIAAMERDQRGFAELLFGGLPAERLDCFVAGLDDVLGRLREQGLSPEIREEDQ</sequence>
<name>A0A1C5JQ80_9ACTN</name>
<evidence type="ECO:0000256" key="3">
    <source>
        <dbReference type="ARBA" id="ARBA00023163"/>
    </source>
</evidence>
<reference evidence="5 6" key="1">
    <citation type="submission" date="2016-06" db="EMBL/GenBank/DDBJ databases">
        <authorList>
            <person name="Kjaerup R.B."/>
            <person name="Dalgaard T.S."/>
            <person name="Juul-Madsen H.R."/>
        </authorList>
    </citation>
    <scope>NUCLEOTIDE SEQUENCE [LARGE SCALE GENOMIC DNA]</scope>
    <source>
        <strain evidence="5 6">DSM 43904</strain>
    </source>
</reference>
<evidence type="ECO:0000259" key="4">
    <source>
        <dbReference type="PROSITE" id="PS50995"/>
    </source>
</evidence>